<dbReference type="PROSITE" id="PS50151">
    <property type="entry name" value="UVR"/>
    <property type="match status" value="1"/>
</dbReference>
<accession>A0A136LXN8</accession>
<evidence type="ECO:0000256" key="7">
    <source>
        <dbReference type="ARBA" id="ARBA00022840"/>
    </source>
</evidence>
<keyword evidence="6 12" id="KW-0228">DNA excision</keyword>
<dbReference type="PROSITE" id="PS51194">
    <property type="entry name" value="HELICASE_CTER"/>
    <property type="match status" value="1"/>
</dbReference>
<dbReference type="GO" id="GO:0005524">
    <property type="term" value="F:ATP binding"/>
    <property type="evidence" value="ECO:0007669"/>
    <property type="project" value="UniProtKB-UniRule"/>
</dbReference>
<evidence type="ECO:0000256" key="6">
    <source>
        <dbReference type="ARBA" id="ARBA00022769"/>
    </source>
</evidence>
<evidence type="ECO:0000259" key="16">
    <source>
        <dbReference type="PROSITE" id="PS51194"/>
    </source>
</evidence>
<dbReference type="InterPro" id="IPR004807">
    <property type="entry name" value="UvrB"/>
</dbReference>
<feature type="short sequence motif" description="Beta-hairpin" evidence="12">
    <location>
        <begin position="95"/>
        <end position="118"/>
    </location>
</feature>
<evidence type="ECO:0000256" key="4">
    <source>
        <dbReference type="ARBA" id="ARBA00022741"/>
    </source>
</evidence>
<dbReference type="Pfam" id="PF00271">
    <property type="entry name" value="Helicase_C"/>
    <property type="match status" value="1"/>
</dbReference>
<comment type="subcellular location">
    <subcellularLocation>
        <location evidence="1 12 13">Cytoplasm</location>
    </subcellularLocation>
</comment>
<dbReference type="SUPFAM" id="SSF52540">
    <property type="entry name" value="P-loop containing nucleoside triphosphate hydrolases"/>
    <property type="match status" value="2"/>
</dbReference>
<keyword evidence="3 12" id="KW-0963">Cytoplasm</keyword>
<comment type="similarity">
    <text evidence="2 12 13">Belongs to the UvrB family.</text>
</comment>
<proteinExistence type="inferred from homology"/>
<dbReference type="GO" id="GO:0006289">
    <property type="term" value="P:nucleotide-excision repair"/>
    <property type="evidence" value="ECO:0007669"/>
    <property type="project" value="UniProtKB-UniRule"/>
</dbReference>
<dbReference type="Gene3D" id="4.10.860.10">
    <property type="entry name" value="UVR domain"/>
    <property type="match status" value="1"/>
</dbReference>
<dbReference type="SUPFAM" id="SSF46600">
    <property type="entry name" value="C-terminal UvrC-binding domain of UvrB"/>
    <property type="match status" value="1"/>
</dbReference>
<dbReference type="PATRIC" id="fig|1617426.3.peg.421"/>
<dbReference type="InterPro" id="IPR036876">
    <property type="entry name" value="UVR_dom_sf"/>
</dbReference>
<evidence type="ECO:0000259" key="15">
    <source>
        <dbReference type="PROSITE" id="PS51192"/>
    </source>
</evidence>
<dbReference type="STRING" id="1617426.TR69_WS6001000424"/>
<evidence type="ECO:0000256" key="2">
    <source>
        <dbReference type="ARBA" id="ARBA00008533"/>
    </source>
</evidence>
<dbReference type="GO" id="GO:0009380">
    <property type="term" value="C:excinuclease repair complex"/>
    <property type="evidence" value="ECO:0007669"/>
    <property type="project" value="InterPro"/>
</dbReference>
<evidence type="ECO:0000313" key="17">
    <source>
        <dbReference type="EMBL" id="KXK26421.1"/>
    </source>
</evidence>
<evidence type="ECO:0000256" key="9">
    <source>
        <dbReference type="ARBA" id="ARBA00023204"/>
    </source>
</evidence>
<keyword evidence="5 12" id="KW-0227">DNA damage</keyword>
<feature type="domain" description="Helicase ATP-binding" evidence="15">
    <location>
        <begin position="29"/>
        <end position="188"/>
    </location>
</feature>
<dbReference type="Pfam" id="PF12344">
    <property type="entry name" value="UvrB"/>
    <property type="match status" value="1"/>
</dbReference>
<dbReference type="Pfam" id="PF04851">
    <property type="entry name" value="ResIII"/>
    <property type="match status" value="1"/>
</dbReference>
<keyword evidence="12 13" id="KW-0742">SOS response</keyword>
<evidence type="ECO:0000256" key="10">
    <source>
        <dbReference type="ARBA" id="ARBA00026033"/>
    </source>
</evidence>
<dbReference type="InterPro" id="IPR027417">
    <property type="entry name" value="P-loop_NTPase"/>
</dbReference>
<dbReference type="InterPro" id="IPR041471">
    <property type="entry name" value="UvrB_inter"/>
</dbReference>
<protein>
    <recommendedName>
        <fullName evidence="11 12">UvrABC system protein B</fullName>
        <shortName evidence="12">Protein UvrB</shortName>
    </recommendedName>
    <alternativeName>
        <fullName evidence="12">Excinuclease ABC subunit B</fullName>
    </alternativeName>
</protein>
<dbReference type="PANTHER" id="PTHR24029">
    <property type="entry name" value="UVRABC SYSTEM PROTEIN B"/>
    <property type="match status" value="1"/>
</dbReference>
<dbReference type="InterPro" id="IPR014001">
    <property type="entry name" value="Helicase_ATP-bd"/>
</dbReference>
<dbReference type="CDD" id="cd17916">
    <property type="entry name" value="DEXHc_UvrB"/>
    <property type="match status" value="1"/>
</dbReference>
<dbReference type="HAMAP" id="MF_00204">
    <property type="entry name" value="UvrB"/>
    <property type="match status" value="1"/>
</dbReference>
<dbReference type="GO" id="GO:0009432">
    <property type="term" value="P:SOS response"/>
    <property type="evidence" value="ECO:0007669"/>
    <property type="project" value="UniProtKB-UniRule"/>
</dbReference>
<keyword evidence="7 12" id="KW-0067">ATP-binding</keyword>
<keyword evidence="4 12" id="KW-0547">Nucleotide-binding</keyword>
<dbReference type="GO" id="GO:0003677">
    <property type="term" value="F:DNA binding"/>
    <property type="evidence" value="ECO:0007669"/>
    <property type="project" value="UniProtKB-UniRule"/>
</dbReference>
<feature type="domain" description="UVR" evidence="14">
    <location>
        <begin position="682"/>
        <end position="717"/>
    </location>
</feature>
<dbReference type="PANTHER" id="PTHR24029:SF0">
    <property type="entry name" value="UVRABC SYSTEM PROTEIN B"/>
    <property type="match status" value="1"/>
</dbReference>
<dbReference type="InterPro" id="IPR024759">
    <property type="entry name" value="UvrB_YAD/RRR_dom"/>
</dbReference>
<name>A0A136LXN8_9BACT</name>
<keyword evidence="8 12" id="KW-0267">Excision nuclease</keyword>
<dbReference type="Pfam" id="PF02151">
    <property type="entry name" value="UVR"/>
    <property type="match status" value="1"/>
</dbReference>
<feature type="domain" description="Helicase C-terminal" evidence="16">
    <location>
        <begin position="479"/>
        <end position="645"/>
    </location>
</feature>
<evidence type="ECO:0000256" key="8">
    <source>
        <dbReference type="ARBA" id="ARBA00022881"/>
    </source>
</evidence>
<sequence length="718" mass="82109">MRYKDLAFQLASKYKPSPDQKNAISSLTAGIAAGARTQTLLGVTGSGKTFTMANIIQETQKPALILAHNKTLAAQLYSEFVDFFPDNAVEYFVSYYDYYQPEAYVPRRDLYIEKDSDINETIERYRSAATQSILTRKDTIVVASVSCIYGLGNPDDYLSLSRHLVTGDSYSREKLLLHLSDMQYERSEFDFYPGLYRVRGDVVDVYLATGEQALRIEYFGDEIESLKLINAVSGEILDRPAEFTVFPAKQFVTPYEALKSVIPQIEEDLARETAAFKEQGKDLEAHRLQQRTKYDLEMLQETGYTSGIENYSRYIERRKPGTPPSTLIDYFPDDWLLFVDESHMTLPQVRGMYNGDQARKQTLVDYGFRLKAALDNRPLKWDEFWERLSQVVYVSATPTPFEIESSNSSIAALGPDAKDKIPEGYRGVAEQLIRPTGLLDPEIFLRPVDISHAQTLAAEIQRCGYDDIQIDPAQVDKNQIDDLIVEIQNTISRNQRVLVTTLTKRMAEDLTSFLQELKIRVQYIHSDIDAVERVDILRDLRLGKYDVIVGINLLREGLDLPEVSLVAILDADKEGFLRSNTSLIQTVGRAARHQEGRVIMYAERITGSMQHAIDETRRRRQIQKEYNTKHGITPASIQKEIKDILIGQKDEQEQSETREGAVSEQLVKASQQFALMAKKERTRLLQEIETQMHIFSDMLEFEKAAQMRDLLEELRSRR</sequence>
<gene>
    <name evidence="12 17" type="primary">uvrB</name>
    <name evidence="17" type="ORF">TR69_WS6001000424</name>
</gene>
<dbReference type="GO" id="GO:0016887">
    <property type="term" value="F:ATP hydrolysis activity"/>
    <property type="evidence" value="ECO:0007669"/>
    <property type="project" value="InterPro"/>
</dbReference>
<dbReference type="SMART" id="SM00487">
    <property type="entry name" value="DEXDc"/>
    <property type="match status" value="1"/>
</dbReference>
<dbReference type="AlphaFoldDB" id="A0A136LXN8"/>
<dbReference type="GO" id="GO:0005737">
    <property type="term" value="C:cytoplasm"/>
    <property type="evidence" value="ECO:0007669"/>
    <property type="project" value="UniProtKB-SubCell"/>
</dbReference>
<dbReference type="PROSITE" id="PS51192">
    <property type="entry name" value="HELICASE_ATP_BIND_1"/>
    <property type="match status" value="1"/>
</dbReference>
<comment type="caution">
    <text evidence="17">The sequence shown here is derived from an EMBL/GenBank/DDBJ whole genome shotgun (WGS) entry which is preliminary data.</text>
</comment>
<comment type="domain">
    <text evidence="12">The beta-hairpin motif is involved in DNA binding.</text>
</comment>
<dbReference type="InterPro" id="IPR006935">
    <property type="entry name" value="Helicase/UvrB_N"/>
</dbReference>
<reference evidence="17 18" key="1">
    <citation type="submission" date="2015-02" db="EMBL/GenBank/DDBJ databases">
        <title>Improved understanding of the partial-nitritation anammox process through 23 genomes representing the majority of the microbial community.</title>
        <authorList>
            <person name="Speth D.R."/>
            <person name="In T Zandt M."/>
            <person name="Guerrero Cruz S."/>
            <person name="Jetten M.S."/>
            <person name="Dutilh B.E."/>
        </authorList>
    </citation>
    <scope>NUCLEOTIDE SEQUENCE [LARGE SCALE GENOMIC DNA]</scope>
    <source>
        <strain evidence="17">OLB20</strain>
    </source>
</reference>
<evidence type="ECO:0000313" key="18">
    <source>
        <dbReference type="Proteomes" id="UP000070457"/>
    </source>
</evidence>
<evidence type="ECO:0000256" key="1">
    <source>
        <dbReference type="ARBA" id="ARBA00004496"/>
    </source>
</evidence>
<organism evidence="17 18">
    <name type="scientific">candidate division WS6 bacterium OLB20</name>
    <dbReference type="NCBI Taxonomy" id="1617426"/>
    <lineage>
        <taxon>Bacteria</taxon>
        <taxon>Candidatus Dojkabacteria</taxon>
    </lineage>
</organism>
<dbReference type="SMART" id="SM00490">
    <property type="entry name" value="HELICc"/>
    <property type="match status" value="1"/>
</dbReference>
<dbReference type="EMBL" id="JYNZ01000003">
    <property type="protein sequence ID" value="KXK26421.1"/>
    <property type="molecule type" value="Genomic_DNA"/>
</dbReference>
<feature type="binding site" evidence="12">
    <location>
        <begin position="42"/>
        <end position="49"/>
    </location>
    <ligand>
        <name>ATP</name>
        <dbReference type="ChEBI" id="CHEBI:30616"/>
    </ligand>
</feature>
<dbReference type="Gene3D" id="3.40.50.300">
    <property type="entry name" value="P-loop containing nucleotide triphosphate hydrolases"/>
    <property type="match status" value="3"/>
</dbReference>
<dbReference type="InterPro" id="IPR001943">
    <property type="entry name" value="UVR_dom"/>
</dbReference>
<dbReference type="Proteomes" id="UP000070457">
    <property type="component" value="Unassembled WGS sequence"/>
</dbReference>
<evidence type="ECO:0000256" key="13">
    <source>
        <dbReference type="RuleBase" id="RU003587"/>
    </source>
</evidence>
<keyword evidence="9 12" id="KW-0234">DNA repair</keyword>
<evidence type="ECO:0000256" key="3">
    <source>
        <dbReference type="ARBA" id="ARBA00022490"/>
    </source>
</evidence>
<dbReference type="CDD" id="cd18790">
    <property type="entry name" value="SF2_C_UvrB"/>
    <property type="match status" value="1"/>
</dbReference>
<comment type="subunit">
    <text evidence="10 12 13">Forms a heterotetramer with UvrA during the search for lesions. Interacts with UvrC in an incision complex.</text>
</comment>
<evidence type="ECO:0000259" key="14">
    <source>
        <dbReference type="PROSITE" id="PS50151"/>
    </source>
</evidence>
<evidence type="ECO:0000256" key="12">
    <source>
        <dbReference type="HAMAP-Rule" id="MF_00204"/>
    </source>
</evidence>
<comment type="function">
    <text evidence="12">The UvrABC repair system catalyzes the recognition and processing of DNA lesions. A damage recognition complex composed of 2 UvrA and 2 UvrB subunits scans DNA for abnormalities. Upon binding of the UvrA(2)B(2) complex to a putative damaged site, the DNA wraps around one UvrB monomer. DNA wrap is dependent on ATP binding by UvrB and probably causes local melting of the DNA helix, facilitating insertion of UvrB beta-hairpin between the DNA strands. Then UvrB probes one DNA strand for the presence of a lesion. If a lesion is found the UvrA subunits dissociate and the UvrB-DNA preincision complex is formed. This complex is subsequently bound by UvrC and the second UvrB is released. If no lesion is found, the DNA wraps around the other UvrB subunit that will check the other stand for damage.</text>
</comment>
<evidence type="ECO:0000256" key="5">
    <source>
        <dbReference type="ARBA" id="ARBA00022763"/>
    </source>
</evidence>
<dbReference type="InterPro" id="IPR001650">
    <property type="entry name" value="Helicase_C-like"/>
</dbReference>
<evidence type="ECO:0000256" key="11">
    <source>
        <dbReference type="ARBA" id="ARBA00029504"/>
    </source>
</evidence>
<dbReference type="GO" id="GO:0009381">
    <property type="term" value="F:excinuclease ABC activity"/>
    <property type="evidence" value="ECO:0007669"/>
    <property type="project" value="UniProtKB-UniRule"/>
</dbReference>
<dbReference type="Pfam" id="PF17757">
    <property type="entry name" value="UvrB_inter"/>
    <property type="match status" value="1"/>
</dbReference>